<gene>
    <name evidence="6" type="ORF">SAMN06295916_1509</name>
</gene>
<dbReference type="PROSITE" id="PS51387">
    <property type="entry name" value="FAD_PCMH"/>
    <property type="match status" value="1"/>
</dbReference>
<dbReference type="GO" id="GO:0003824">
    <property type="term" value="F:catalytic activity"/>
    <property type="evidence" value="ECO:0007669"/>
    <property type="project" value="InterPro"/>
</dbReference>
<reference evidence="6 7" key="1">
    <citation type="submission" date="2017-06" db="EMBL/GenBank/DDBJ databases">
        <authorList>
            <person name="Kim H.J."/>
            <person name="Triplett B.A."/>
        </authorList>
    </citation>
    <scope>NUCLEOTIDE SEQUENCE [LARGE SCALE GENOMIC DNA]</scope>
    <source>
        <strain evidence="6 7">MWH-VicM1</strain>
    </source>
</reference>
<dbReference type="InterPro" id="IPR036318">
    <property type="entry name" value="FAD-bd_PCMH-like_sf"/>
</dbReference>
<dbReference type="InterPro" id="IPR016164">
    <property type="entry name" value="FAD-linked_Oxase-like_C"/>
</dbReference>
<evidence type="ECO:0000313" key="7">
    <source>
        <dbReference type="Proteomes" id="UP000197215"/>
    </source>
</evidence>
<evidence type="ECO:0000259" key="5">
    <source>
        <dbReference type="PROSITE" id="PS51387"/>
    </source>
</evidence>
<dbReference type="Gene3D" id="3.30.465.10">
    <property type="match status" value="1"/>
</dbReference>
<dbReference type="EMBL" id="FYEX01000002">
    <property type="protein sequence ID" value="SNC72163.1"/>
    <property type="molecule type" value="Genomic_DNA"/>
</dbReference>
<evidence type="ECO:0000256" key="1">
    <source>
        <dbReference type="ARBA" id="ARBA00001974"/>
    </source>
</evidence>
<keyword evidence="7" id="KW-1185">Reference proteome</keyword>
<evidence type="ECO:0000313" key="6">
    <source>
        <dbReference type="EMBL" id="SNC72163.1"/>
    </source>
</evidence>
<protein>
    <submittedName>
        <fullName evidence="6">FAD/FMN-containing dehydrogenase</fullName>
    </submittedName>
</protein>
<dbReference type="InterPro" id="IPR016171">
    <property type="entry name" value="Vanillyl_alc_oxidase_C-sub2"/>
</dbReference>
<dbReference type="PANTHER" id="PTHR43716">
    <property type="entry name" value="D-2-HYDROXYGLUTARATE DEHYDROGENASE, MITOCHONDRIAL"/>
    <property type="match status" value="1"/>
</dbReference>
<name>A0A212U1Q8_9BURK</name>
<dbReference type="InterPro" id="IPR016166">
    <property type="entry name" value="FAD-bd_PCMH"/>
</dbReference>
<evidence type="ECO:0000256" key="3">
    <source>
        <dbReference type="ARBA" id="ARBA00022630"/>
    </source>
</evidence>
<organism evidence="6 7">
    <name type="scientific">Polynucleobacter victoriensis</name>
    <dbReference type="NCBI Taxonomy" id="2049319"/>
    <lineage>
        <taxon>Bacteria</taxon>
        <taxon>Pseudomonadati</taxon>
        <taxon>Pseudomonadota</taxon>
        <taxon>Betaproteobacteria</taxon>
        <taxon>Burkholderiales</taxon>
        <taxon>Burkholderiaceae</taxon>
        <taxon>Polynucleobacter</taxon>
    </lineage>
</organism>
<keyword evidence="3" id="KW-0285">Flavoprotein</keyword>
<dbReference type="Gene3D" id="3.30.43.10">
    <property type="entry name" value="Uridine Diphospho-n-acetylenolpyruvylglucosamine Reductase, domain 2"/>
    <property type="match status" value="1"/>
</dbReference>
<comment type="cofactor">
    <cofactor evidence="1">
        <name>FAD</name>
        <dbReference type="ChEBI" id="CHEBI:57692"/>
    </cofactor>
</comment>
<dbReference type="GO" id="GO:0071949">
    <property type="term" value="F:FAD binding"/>
    <property type="evidence" value="ECO:0007669"/>
    <property type="project" value="InterPro"/>
</dbReference>
<dbReference type="InterPro" id="IPR016167">
    <property type="entry name" value="FAD-bd_PCMH_sub1"/>
</dbReference>
<dbReference type="InterPro" id="IPR004113">
    <property type="entry name" value="FAD-bd_oxidored_4_C"/>
</dbReference>
<comment type="similarity">
    <text evidence="2">Belongs to the FAD-binding oxidoreductase/transferase type 4 family.</text>
</comment>
<dbReference type="SUPFAM" id="SSF55103">
    <property type="entry name" value="FAD-linked oxidases, C-terminal domain"/>
    <property type="match status" value="1"/>
</dbReference>
<evidence type="ECO:0000256" key="2">
    <source>
        <dbReference type="ARBA" id="ARBA00008000"/>
    </source>
</evidence>
<dbReference type="RefSeq" id="WP_088813441.1">
    <property type="nucleotide sequence ID" value="NZ_FYEX01000002.1"/>
</dbReference>
<dbReference type="FunFam" id="1.10.45.10:FF:000001">
    <property type="entry name" value="D-lactate dehydrogenase mitochondrial"/>
    <property type="match status" value="1"/>
</dbReference>
<dbReference type="Gene3D" id="3.30.70.2190">
    <property type="match status" value="1"/>
</dbReference>
<dbReference type="Proteomes" id="UP000197215">
    <property type="component" value="Unassembled WGS sequence"/>
</dbReference>
<dbReference type="Gene3D" id="3.30.70.2740">
    <property type="match status" value="1"/>
</dbReference>
<sequence>MALTDQELIAGFINIIGQEHVITNSSDLEPYLIDWRKRYRGQAIAALRPASTEEVSAIVKLCAANQIAMVPQGGNTGMCGGATPNPTGRQVVISLQRMNKIRELDASNQTITVEAGVILQALQEAATAANRYFPLSLGAEGSCCIGGNLSTNAGGTSVVRYGNTRELCLGLEVVMPNGDILNSLRSLRKDNTGYNLRDLFIGAEGSLGIITAAVMKLFPVPVAQWTALVAVPSAEAAVELLNRFQAGASAQLTGFEMMSDESLALLKHYYPALASPLAGPNAYEVLVEISDYESEEHATQLMESILSGALESGCATDAAIASSLAQARKFWDMREHVPLAQADDGPNIKHDVSLPTSAIPTFVATCNEMLRKKYPGIRIINYGHLGDGNLHYNVAGPSSAETESFFVNRSKEIQALVYKEVEKLNGSISAEHGVGQQKVDYLKGHRGEVALNVMQAIKRALDPHNLMNPGKVVSL</sequence>
<evidence type="ECO:0000256" key="4">
    <source>
        <dbReference type="ARBA" id="ARBA00022827"/>
    </source>
</evidence>
<dbReference type="InterPro" id="IPR006094">
    <property type="entry name" value="Oxid_FAD_bind_N"/>
</dbReference>
<dbReference type="AlphaFoldDB" id="A0A212U1Q8"/>
<dbReference type="Gene3D" id="1.10.45.10">
    <property type="entry name" value="Vanillyl-alcohol Oxidase, Chain A, domain 4"/>
    <property type="match status" value="1"/>
</dbReference>
<dbReference type="Pfam" id="PF02913">
    <property type="entry name" value="FAD-oxidase_C"/>
    <property type="match status" value="1"/>
</dbReference>
<feature type="domain" description="FAD-binding PCMH-type" evidence="5">
    <location>
        <begin position="39"/>
        <end position="220"/>
    </location>
</feature>
<dbReference type="SUPFAM" id="SSF56176">
    <property type="entry name" value="FAD-binding/transporter-associated domain-like"/>
    <property type="match status" value="1"/>
</dbReference>
<dbReference type="PANTHER" id="PTHR43716:SF2">
    <property type="entry name" value="BLL6224 PROTEIN"/>
    <property type="match status" value="1"/>
</dbReference>
<dbReference type="InterPro" id="IPR016169">
    <property type="entry name" value="FAD-bd_PCMH_sub2"/>
</dbReference>
<dbReference type="GO" id="GO:0022904">
    <property type="term" value="P:respiratory electron transport chain"/>
    <property type="evidence" value="ECO:0007669"/>
    <property type="project" value="TreeGrafter"/>
</dbReference>
<proteinExistence type="inferred from homology"/>
<dbReference type="OrthoDB" id="8522822at2"/>
<keyword evidence="4" id="KW-0274">FAD</keyword>
<dbReference type="InterPro" id="IPR051264">
    <property type="entry name" value="FAD-oxidored/transferase_4"/>
</dbReference>
<dbReference type="Pfam" id="PF01565">
    <property type="entry name" value="FAD_binding_4"/>
    <property type="match status" value="1"/>
</dbReference>
<accession>A0A212U1Q8</accession>